<evidence type="ECO:0000313" key="2">
    <source>
        <dbReference type="EMBL" id="MCI78525.1"/>
    </source>
</evidence>
<evidence type="ECO:0000256" key="1">
    <source>
        <dbReference type="SAM" id="MobiDB-lite"/>
    </source>
</evidence>
<sequence length="75" mass="8448">PVYADLDDVPESPQSKELSELSSGEHSPSLRRSSRPHVPNRRYMGYMLLTDGGETEDYAEACQTPDASKWEFAMK</sequence>
<name>A0A392UUW1_9FABA</name>
<comment type="caution">
    <text evidence="2">The sequence shown here is derived from an EMBL/GenBank/DDBJ whole genome shotgun (WGS) entry which is preliminary data.</text>
</comment>
<dbReference type="EMBL" id="LXQA010952546">
    <property type="protein sequence ID" value="MCI78525.1"/>
    <property type="molecule type" value="Genomic_DNA"/>
</dbReference>
<feature type="region of interest" description="Disordered" evidence="1">
    <location>
        <begin position="1"/>
        <end position="38"/>
    </location>
</feature>
<reference evidence="2 3" key="1">
    <citation type="journal article" date="2018" name="Front. Plant Sci.">
        <title>Red Clover (Trifolium pratense) and Zigzag Clover (T. medium) - A Picture of Genomic Similarities and Differences.</title>
        <authorList>
            <person name="Dluhosova J."/>
            <person name="Istvanek J."/>
            <person name="Nedelnik J."/>
            <person name="Repkova J."/>
        </authorList>
    </citation>
    <scope>NUCLEOTIDE SEQUENCE [LARGE SCALE GENOMIC DNA]</scope>
    <source>
        <strain evidence="3">cv. 10/8</strain>
        <tissue evidence="2">Leaf</tissue>
    </source>
</reference>
<evidence type="ECO:0000313" key="3">
    <source>
        <dbReference type="Proteomes" id="UP000265520"/>
    </source>
</evidence>
<dbReference type="AlphaFoldDB" id="A0A392UUW1"/>
<keyword evidence="3" id="KW-1185">Reference proteome</keyword>
<dbReference type="Proteomes" id="UP000265520">
    <property type="component" value="Unassembled WGS sequence"/>
</dbReference>
<proteinExistence type="predicted"/>
<feature type="non-terminal residue" evidence="2">
    <location>
        <position position="75"/>
    </location>
</feature>
<organism evidence="2 3">
    <name type="scientific">Trifolium medium</name>
    <dbReference type="NCBI Taxonomy" id="97028"/>
    <lineage>
        <taxon>Eukaryota</taxon>
        <taxon>Viridiplantae</taxon>
        <taxon>Streptophyta</taxon>
        <taxon>Embryophyta</taxon>
        <taxon>Tracheophyta</taxon>
        <taxon>Spermatophyta</taxon>
        <taxon>Magnoliopsida</taxon>
        <taxon>eudicotyledons</taxon>
        <taxon>Gunneridae</taxon>
        <taxon>Pentapetalae</taxon>
        <taxon>rosids</taxon>
        <taxon>fabids</taxon>
        <taxon>Fabales</taxon>
        <taxon>Fabaceae</taxon>
        <taxon>Papilionoideae</taxon>
        <taxon>50 kb inversion clade</taxon>
        <taxon>NPAAA clade</taxon>
        <taxon>Hologalegina</taxon>
        <taxon>IRL clade</taxon>
        <taxon>Trifolieae</taxon>
        <taxon>Trifolium</taxon>
    </lineage>
</organism>
<feature type="compositionally biased region" description="Acidic residues" evidence="1">
    <location>
        <begin position="1"/>
        <end position="10"/>
    </location>
</feature>
<gene>
    <name evidence="2" type="ORF">A2U01_0099795</name>
</gene>
<accession>A0A392UUW1</accession>
<feature type="non-terminal residue" evidence="2">
    <location>
        <position position="1"/>
    </location>
</feature>
<protein>
    <submittedName>
        <fullName evidence="2">Uncharacterized protein</fullName>
    </submittedName>
</protein>
<feature type="compositionally biased region" description="Polar residues" evidence="1">
    <location>
        <begin position="12"/>
        <end position="26"/>
    </location>
</feature>